<feature type="non-terminal residue" evidence="2">
    <location>
        <position position="1"/>
    </location>
</feature>
<reference evidence="2" key="1">
    <citation type="submission" date="2017-08" db="EMBL/GenBank/DDBJ databases">
        <title>Assembly of the North American Bullfrog Genome.</title>
        <authorList>
            <person name="Warren R.L."/>
            <person name="Vandervalk B.P."/>
            <person name="Kucuk E."/>
            <person name="Birol I."/>
            <person name="Helbing C."/>
            <person name="Pandoh P."/>
            <person name="Behsaz B."/>
            <person name="Mohamadi H."/>
            <person name="Chu J."/>
            <person name="Jackman S."/>
            <person name="Hammond S.A."/>
            <person name="Veldhoen N."/>
            <person name="Kirk H."/>
            <person name="Zhao Y."/>
            <person name="Coope R."/>
            <person name="Pleasance S."/>
            <person name="Moore R."/>
            <person name="Holt R."/>
        </authorList>
    </citation>
    <scope>NUCLEOTIDE SEQUENCE</scope>
    <source>
        <strain evidence="2">Bruno</strain>
        <tissue evidence="2">Liver</tissue>
    </source>
</reference>
<feature type="region of interest" description="Disordered" evidence="1">
    <location>
        <begin position="37"/>
        <end position="62"/>
    </location>
</feature>
<proteinExistence type="predicted"/>
<feature type="compositionally biased region" description="Basic and acidic residues" evidence="1">
    <location>
        <begin position="309"/>
        <end position="322"/>
    </location>
</feature>
<evidence type="ECO:0000256" key="1">
    <source>
        <dbReference type="SAM" id="MobiDB-lite"/>
    </source>
</evidence>
<dbReference type="AlphaFoldDB" id="A0A2G9NYG8"/>
<accession>A0A2G9NYG8</accession>
<feature type="region of interest" description="Disordered" evidence="1">
    <location>
        <begin position="225"/>
        <end position="322"/>
    </location>
</feature>
<gene>
    <name evidence="2" type="ORF">AB205_0053220</name>
</gene>
<feature type="compositionally biased region" description="Basic and acidic residues" evidence="1">
    <location>
        <begin position="284"/>
        <end position="293"/>
    </location>
</feature>
<dbReference type="EMBL" id="KV923696">
    <property type="protein sequence ID" value="PIN95660.1"/>
    <property type="molecule type" value="Genomic_DNA"/>
</dbReference>
<protein>
    <submittedName>
        <fullName evidence="2">Uncharacterized protein</fullName>
    </submittedName>
</protein>
<feature type="non-terminal residue" evidence="2">
    <location>
        <position position="322"/>
    </location>
</feature>
<name>A0A2G9NYG8_AQUCT</name>
<evidence type="ECO:0000313" key="2">
    <source>
        <dbReference type="EMBL" id="PIN95660.1"/>
    </source>
</evidence>
<dbReference type="OrthoDB" id="6158547at2759"/>
<feature type="compositionally biased region" description="Polar residues" evidence="1">
    <location>
        <begin position="257"/>
        <end position="273"/>
    </location>
</feature>
<sequence length="322" mass="35900">KQHITDFFKPACKPGALGNSIFNCRANKRLKLQTQDVDSCNSNKIPPPKRQRKSPAQSPSKSPILEAFLKSKKDNRTIVRNFQAYCEKCGMNVLSPKVVIERLTLPVSTLVNLKEGFKKCFDSTEAVAQNLSSLKRLQSKNVRPLPFSGKSHYNQQFFDKRSQTPVSGQRGHVPQKPLILVDSWAPRNRSHGGITKKSNHEAVSLGKSKGREFLSKVNGTSVSIRETSNVKTSLESEKASSSDLESEFPLFPMGPATSESKNSDCSTPDTPFNGSKKVFRRVHRDSVDSDESFHAFLLSSDEEEEEEETLKPLDEIMKTAAQ</sequence>
<organism evidence="2">
    <name type="scientific">Aquarana catesbeiana</name>
    <name type="common">American bullfrog</name>
    <name type="synonym">Rana catesbeiana</name>
    <dbReference type="NCBI Taxonomy" id="8400"/>
    <lineage>
        <taxon>Eukaryota</taxon>
        <taxon>Metazoa</taxon>
        <taxon>Chordata</taxon>
        <taxon>Craniata</taxon>
        <taxon>Vertebrata</taxon>
        <taxon>Euteleostomi</taxon>
        <taxon>Amphibia</taxon>
        <taxon>Batrachia</taxon>
        <taxon>Anura</taxon>
        <taxon>Neobatrachia</taxon>
        <taxon>Ranoidea</taxon>
        <taxon>Ranidae</taxon>
        <taxon>Aquarana</taxon>
    </lineage>
</organism>